<keyword evidence="3" id="KW-1185">Reference proteome</keyword>
<evidence type="ECO:0000256" key="1">
    <source>
        <dbReference type="SAM" id="MobiDB-lite"/>
    </source>
</evidence>
<accession>A0A846MCF8</accession>
<evidence type="ECO:0000313" key="2">
    <source>
        <dbReference type="EMBL" id="NIJ18300.1"/>
    </source>
</evidence>
<feature type="non-terminal residue" evidence="2">
    <location>
        <position position="42"/>
    </location>
</feature>
<feature type="compositionally biased region" description="Basic and acidic residues" evidence="1">
    <location>
        <begin position="23"/>
        <end position="42"/>
    </location>
</feature>
<protein>
    <submittedName>
        <fullName evidence="2">Uncharacterized protein</fullName>
    </submittedName>
</protein>
<dbReference type="AlphaFoldDB" id="A0A846MCF8"/>
<feature type="region of interest" description="Disordered" evidence="1">
    <location>
        <begin position="1"/>
        <end position="42"/>
    </location>
</feature>
<dbReference type="Proteomes" id="UP000576821">
    <property type="component" value="Unassembled WGS sequence"/>
</dbReference>
<proteinExistence type="predicted"/>
<gene>
    <name evidence="2" type="ORF">FHS54_003303</name>
</gene>
<comment type="caution">
    <text evidence="2">The sequence shown here is derived from an EMBL/GenBank/DDBJ whole genome shotgun (WGS) entry which is preliminary data.</text>
</comment>
<sequence length="42" mass="4740">MSDYNSGFRPPEGKVRGFTHQADASERRGTRALHDSLTESFK</sequence>
<reference evidence="2 3" key="1">
    <citation type="submission" date="2020-03" db="EMBL/GenBank/DDBJ databases">
        <title>Genomic Encyclopedia of Type Strains, Phase IV (KMG-IV): sequencing the most valuable type-strain genomes for metagenomic binning, comparative biology and taxonomic classification.</title>
        <authorList>
            <person name="Goeker M."/>
        </authorList>
    </citation>
    <scope>NUCLEOTIDE SEQUENCE [LARGE SCALE GENOMIC DNA]</scope>
    <source>
        <strain evidence="2 3">DSM 21299</strain>
    </source>
</reference>
<organism evidence="2 3">
    <name type="scientific">Sphingobium vermicomposti</name>
    <dbReference type="NCBI Taxonomy" id="529005"/>
    <lineage>
        <taxon>Bacteria</taxon>
        <taxon>Pseudomonadati</taxon>
        <taxon>Pseudomonadota</taxon>
        <taxon>Alphaproteobacteria</taxon>
        <taxon>Sphingomonadales</taxon>
        <taxon>Sphingomonadaceae</taxon>
        <taxon>Sphingobium</taxon>
    </lineage>
</organism>
<dbReference type="EMBL" id="JAASQR010000005">
    <property type="protein sequence ID" value="NIJ18300.1"/>
    <property type="molecule type" value="Genomic_DNA"/>
</dbReference>
<evidence type="ECO:0000313" key="3">
    <source>
        <dbReference type="Proteomes" id="UP000576821"/>
    </source>
</evidence>
<name>A0A846MCF8_9SPHN</name>